<sequence length="935" mass="101868">MARVGGSPGGGSVLTTLVPRGPGGAHPAGIFSDLSVDGPVIGTLVLILDRGKNLPNRKTLGKQDPYCVARLGKEAKRTESDKRGGQTPKWDKELRFEVRDSPDYRTLKLSCFNDDKKTDLIGECIVRLDKILISGGGQDDGWRQLHFRGKYAGEIRVEITFYDLREKKLEPKRGKSSVSDERGSYQEGESAYDDTQEEPEVVTGPRALVGMGQLSQARRERDKERRRQKEAEFKKEREKERMKKEPTRRALPSEPSIPSIDPNTAEAKKKEQKLREREKEERRKRRETYAGEYEVRDRDEYLDSRRLKHTRGMSHSPIPPPPRHSGRGGASPIPPYREGASPIPPHRGGASPIPPHRGGASPMPPHRGGASPIPPRRGEGGGPSPILPQRGGASPMPPHRGDRGHSPIPPNRGNSDPRGHSPIPPHRGNSDPRGHSPIPPHRGNSDPRGHSPIPHRRGDDRGGQSPIPPIRTDRGGHSPIPPNRRQITYEMYGDQYHTDYDDMDDSYGGQLALTHSHSHSLPPPPPPLQQSHQVNHPMLPPLQTIQPLYGINANSSQAQLYSNPNSSQVFNHPNDSFASLPSPDGPPPPPPPHRHMQGQPSNPQLRNQLPQPPQPPLLKHQESHLSLQHKPSQMQLATVQKQPTGKLKHQASVADWAATQEIEIDPRKIPAGAIAVLPKVGQLKQRPRAPSSTYSSAPDFEALAKADVANNDEFDDTGRFAPGAPPPKPMPRVTPNPNIPTDINAGALVPAGYNYTAADPPGYWKQPPFGNPRPRSDSDSTAMVITSQKQRPPPPQYNSAANSRRNSFIGDNPIPPSLIPGIDPTLADLIADDERREKEMALAAVSVGGSSGGGLVTQQNHQQQQPHVLPPAPYIEEVNDREDGGRRKSANGAAGLQLVVGGGKGPGVAQAPQLASTAEGGHQAQVQAAQLSIAW</sequence>
<feature type="compositionally biased region" description="Low complexity" evidence="1">
    <location>
        <begin position="599"/>
        <end position="609"/>
    </location>
</feature>
<feature type="region of interest" description="Disordered" evidence="1">
    <location>
        <begin position="170"/>
        <end position="541"/>
    </location>
</feature>
<feature type="compositionally biased region" description="Acidic residues" evidence="1">
    <location>
        <begin position="190"/>
        <end position="200"/>
    </location>
</feature>
<feature type="compositionally biased region" description="Low complexity" evidence="1">
    <location>
        <begin position="506"/>
        <end position="515"/>
    </location>
</feature>
<accession>A0A3N4M2P4</accession>
<dbReference type="InterPro" id="IPR037791">
    <property type="entry name" value="C2_fungal_Inn1"/>
</dbReference>
<dbReference type="PANTHER" id="PTHR47052">
    <property type="entry name" value="CONSERVED SERINE PROLINE-RICH PROTEIN (AFU_ORTHOLOGUE AFUA_2G01790)"/>
    <property type="match status" value="1"/>
</dbReference>
<name>A0A3N4M2P4_9PEZI</name>
<dbReference type="InterPro" id="IPR035892">
    <property type="entry name" value="C2_domain_sf"/>
</dbReference>
<dbReference type="Proteomes" id="UP000267821">
    <property type="component" value="Unassembled WGS sequence"/>
</dbReference>
<keyword evidence="4" id="KW-1185">Reference proteome</keyword>
<dbReference type="InterPro" id="IPR000008">
    <property type="entry name" value="C2_dom"/>
</dbReference>
<dbReference type="OrthoDB" id="270970at2759"/>
<dbReference type="Pfam" id="PF00168">
    <property type="entry name" value="C2"/>
    <property type="match status" value="1"/>
</dbReference>
<evidence type="ECO:0000313" key="3">
    <source>
        <dbReference type="EMBL" id="RPB24565.1"/>
    </source>
</evidence>
<dbReference type="Gene3D" id="2.60.40.150">
    <property type="entry name" value="C2 domain"/>
    <property type="match status" value="1"/>
</dbReference>
<dbReference type="EMBL" id="ML121541">
    <property type="protein sequence ID" value="RPB24565.1"/>
    <property type="molecule type" value="Genomic_DNA"/>
</dbReference>
<feature type="region of interest" description="Disordered" evidence="1">
    <location>
        <begin position="763"/>
        <end position="802"/>
    </location>
</feature>
<feature type="compositionally biased region" description="Polar residues" evidence="1">
    <location>
        <begin position="559"/>
        <end position="579"/>
    </location>
</feature>
<dbReference type="SUPFAM" id="SSF49562">
    <property type="entry name" value="C2 domain (Calcium/lipid-binding domain, CaLB)"/>
    <property type="match status" value="1"/>
</dbReference>
<dbReference type="STRING" id="1051890.A0A3N4M2P4"/>
<feature type="compositionally biased region" description="Basic and acidic residues" evidence="1">
    <location>
        <begin position="217"/>
        <end position="248"/>
    </location>
</feature>
<dbReference type="AlphaFoldDB" id="A0A3N4M2P4"/>
<evidence type="ECO:0000259" key="2">
    <source>
        <dbReference type="PROSITE" id="PS50004"/>
    </source>
</evidence>
<dbReference type="PANTHER" id="PTHR47052:SF3">
    <property type="entry name" value="INGRESSION PROTEIN 1"/>
    <property type="match status" value="1"/>
</dbReference>
<dbReference type="SMART" id="SM00239">
    <property type="entry name" value="C2"/>
    <property type="match status" value="1"/>
</dbReference>
<feature type="compositionally biased region" description="Basic and acidic residues" evidence="1">
    <location>
        <begin position="170"/>
        <end position="184"/>
    </location>
</feature>
<dbReference type="PROSITE" id="PS50004">
    <property type="entry name" value="C2"/>
    <property type="match status" value="1"/>
</dbReference>
<feature type="compositionally biased region" description="Polar residues" evidence="1">
    <location>
        <begin position="779"/>
        <end position="790"/>
    </location>
</feature>
<dbReference type="InParanoid" id="A0A3N4M2P4"/>
<evidence type="ECO:0000313" key="4">
    <source>
        <dbReference type="Proteomes" id="UP000267821"/>
    </source>
</evidence>
<evidence type="ECO:0000256" key="1">
    <source>
        <dbReference type="SAM" id="MobiDB-lite"/>
    </source>
</evidence>
<gene>
    <name evidence="3" type="ORF">L211DRAFT_176612</name>
</gene>
<reference evidence="3 4" key="1">
    <citation type="journal article" date="2018" name="Nat. Ecol. Evol.">
        <title>Pezizomycetes genomes reveal the molecular basis of ectomycorrhizal truffle lifestyle.</title>
        <authorList>
            <person name="Murat C."/>
            <person name="Payen T."/>
            <person name="Noel B."/>
            <person name="Kuo A."/>
            <person name="Morin E."/>
            <person name="Chen J."/>
            <person name="Kohler A."/>
            <person name="Krizsan K."/>
            <person name="Balestrini R."/>
            <person name="Da Silva C."/>
            <person name="Montanini B."/>
            <person name="Hainaut M."/>
            <person name="Levati E."/>
            <person name="Barry K.W."/>
            <person name="Belfiori B."/>
            <person name="Cichocki N."/>
            <person name="Clum A."/>
            <person name="Dockter R.B."/>
            <person name="Fauchery L."/>
            <person name="Guy J."/>
            <person name="Iotti M."/>
            <person name="Le Tacon F."/>
            <person name="Lindquist E.A."/>
            <person name="Lipzen A."/>
            <person name="Malagnac F."/>
            <person name="Mello A."/>
            <person name="Molinier V."/>
            <person name="Miyauchi S."/>
            <person name="Poulain J."/>
            <person name="Riccioni C."/>
            <person name="Rubini A."/>
            <person name="Sitrit Y."/>
            <person name="Splivallo R."/>
            <person name="Traeger S."/>
            <person name="Wang M."/>
            <person name="Zifcakova L."/>
            <person name="Wipf D."/>
            <person name="Zambonelli A."/>
            <person name="Paolocci F."/>
            <person name="Nowrousian M."/>
            <person name="Ottonello S."/>
            <person name="Baldrian P."/>
            <person name="Spatafora J.W."/>
            <person name="Henrissat B."/>
            <person name="Nagy L.G."/>
            <person name="Aury J.M."/>
            <person name="Wincker P."/>
            <person name="Grigoriev I.V."/>
            <person name="Bonfante P."/>
            <person name="Martin F.M."/>
        </authorList>
    </citation>
    <scope>NUCLEOTIDE SEQUENCE [LARGE SCALE GENOMIC DNA]</scope>
    <source>
        <strain evidence="3 4">ATCC MYA-4762</strain>
    </source>
</reference>
<feature type="compositionally biased region" description="Polar residues" evidence="1">
    <location>
        <begin position="624"/>
        <end position="633"/>
    </location>
</feature>
<proteinExistence type="predicted"/>
<feature type="compositionally biased region" description="Basic and acidic residues" evidence="1">
    <location>
        <begin position="266"/>
        <end position="305"/>
    </location>
</feature>
<feature type="domain" description="C2" evidence="2">
    <location>
        <begin position="22"/>
        <end position="143"/>
    </location>
</feature>
<feature type="region of interest" description="Disordered" evidence="1">
    <location>
        <begin position="559"/>
        <end position="633"/>
    </location>
</feature>
<dbReference type="InterPro" id="IPR052981">
    <property type="entry name" value="Ingression_C2_domain"/>
</dbReference>
<protein>
    <recommendedName>
        <fullName evidence="2">C2 domain-containing protein</fullName>
    </recommendedName>
</protein>
<dbReference type="CDD" id="cd08681">
    <property type="entry name" value="C2_fungal_Inn1p-like"/>
    <property type="match status" value="1"/>
</dbReference>
<organism evidence="3 4">
    <name type="scientific">Terfezia boudieri ATCC MYA-4762</name>
    <dbReference type="NCBI Taxonomy" id="1051890"/>
    <lineage>
        <taxon>Eukaryota</taxon>
        <taxon>Fungi</taxon>
        <taxon>Dikarya</taxon>
        <taxon>Ascomycota</taxon>
        <taxon>Pezizomycotina</taxon>
        <taxon>Pezizomycetes</taxon>
        <taxon>Pezizales</taxon>
        <taxon>Pezizaceae</taxon>
        <taxon>Terfezia</taxon>
    </lineage>
</organism>